<name>A0A823A354_NELNU</name>
<evidence type="ECO:0000313" key="1">
    <source>
        <dbReference type="EMBL" id="DAD48508.1"/>
    </source>
</evidence>
<keyword evidence="2" id="KW-1185">Reference proteome</keyword>
<reference evidence="1 2" key="1">
    <citation type="journal article" date="2020" name="Mol. Biol. Evol.">
        <title>Distinct Expression and Methylation Patterns for Genes with Different Fates following a Single Whole-Genome Duplication in Flowering Plants.</title>
        <authorList>
            <person name="Shi T."/>
            <person name="Rahmani R.S."/>
            <person name="Gugger P.F."/>
            <person name="Wang M."/>
            <person name="Li H."/>
            <person name="Zhang Y."/>
            <person name="Li Z."/>
            <person name="Wang Q."/>
            <person name="Van de Peer Y."/>
            <person name="Marchal K."/>
            <person name="Chen J."/>
        </authorList>
    </citation>
    <scope>NUCLEOTIDE SEQUENCE [LARGE SCALE GENOMIC DNA]</scope>
    <source>
        <tissue evidence="1">Leaf</tissue>
    </source>
</reference>
<dbReference type="Proteomes" id="UP000607653">
    <property type="component" value="Unassembled WGS sequence"/>
</dbReference>
<evidence type="ECO:0000313" key="2">
    <source>
        <dbReference type="Proteomes" id="UP000607653"/>
    </source>
</evidence>
<dbReference type="EMBL" id="DUZY01000008">
    <property type="protein sequence ID" value="DAD48508.1"/>
    <property type="molecule type" value="Genomic_DNA"/>
</dbReference>
<organism evidence="1 2">
    <name type="scientific">Nelumbo nucifera</name>
    <name type="common">Sacred lotus</name>
    <dbReference type="NCBI Taxonomy" id="4432"/>
    <lineage>
        <taxon>Eukaryota</taxon>
        <taxon>Viridiplantae</taxon>
        <taxon>Streptophyta</taxon>
        <taxon>Embryophyta</taxon>
        <taxon>Tracheophyta</taxon>
        <taxon>Spermatophyta</taxon>
        <taxon>Magnoliopsida</taxon>
        <taxon>Proteales</taxon>
        <taxon>Nelumbonaceae</taxon>
        <taxon>Nelumbo</taxon>
    </lineage>
</organism>
<gene>
    <name evidence="1" type="ORF">HUJ06_018445</name>
</gene>
<dbReference type="AlphaFoldDB" id="A0A823A354"/>
<sequence>MEERMVEWSLLCNSLAPMMSPNVDTAEKDAESSKQVWSCDTRSPMFQMGQENFYFNPGDARFKVIGTKFTKPGISKQEILSEKQH</sequence>
<protein>
    <submittedName>
        <fullName evidence="1">Uncharacterized protein</fullName>
    </submittedName>
</protein>
<proteinExistence type="predicted"/>
<comment type="caution">
    <text evidence="1">The sequence shown here is derived from an EMBL/GenBank/DDBJ whole genome shotgun (WGS) entry which is preliminary data.</text>
</comment>
<accession>A0A823A354</accession>